<dbReference type="InterPro" id="IPR002295">
    <property type="entry name" value="N4/N6-MTase_EcoPI_Mod-like"/>
</dbReference>
<dbReference type="Gene3D" id="3.40.50.150">
    <property type="entry name" value="Vaccinia Virus protein VP39"/>
    <property type="match status" value="1"/>
</dbReference>
<dbReference type="InterPro" id="IPR002941">
    <property type="entry name" value="DNA_methylase_N4/N6"/>
</dbReference>
<dbReference type="SUPFAM" id="SSF53335">
    <property type="entry name" value="S-adenosyl-L-methionine-dependent methyltransferases"/>
    <property type="match status" value="1"/>
</dbReference>
<keyword evidence="4" id="KW-0949">S-adenosyl-L-methionine</keyword>
<dbReference type="Pfam" id="PF01555">
    <property type="entry name" value="N6_N4_Mtase"/>
    <property type="match status" value="1"/>
</dbReference>
<evidence type="ECO:0000313" key="7">
    <source>
        <dbReference type="EMBL" id="TDT51282.1"/>
    </source>
</evidence>
<evidence type="ECO:0000256" key="4">
    <source>
        <dbReference type="ARBA" id="ARBA00022691"/>
    </source>
</evidence>
<dbReference type="InterPro" id="IPR029063">
    <property type="entry name" value="SAM-dependent_MTases_sf"/>
</dbReference>
<keyword evidence="8" id="KW-1185">Reference proteome</keyword>
<accession>A0A4V3ESG6</accession>
<evidence type="ECO:0000256" key="3">
    <source>
        <dbReference type="ARBA" id="ARBA00022679"/>
    </source>
</evidence>
<evidence type="ECO:0000256" key="1">
    <source>
        <dbReference type="ARBA" id="ARBA00006594"/>
    </source>
</evidence>
<keyword evidence="3 7" id="KW-0808">Transferase</keyword>
<feature type="domain" description="DNA methylase N-4/N-6" evidence="6">
    <location>
        <begin position="89"/>
        <end position="342"/>
    </location>
</feature>
<dbReference type="Proteomes" id="UP000295325">
    <property type="component" value="Unassembled WGS sequence"/>
</dbReference>
<dbReference type="PROSITE" id="PS00092">
    <property type="entry name" value="N6_MTASE"/>
    <property type="match status" value="1"/>
</dbReference>
<dbReference type="GO" id="GO:0009307">
    <property type="term" value="P:DNA restriction-modification system"/>
    <property type="evidence" value="ECO:0007669"/>
    <property type="project" value="UniProtKB-KW"/>
</dbReference>
<proteinExistence type="inferred from homology"/>
<evidence type="ECO:0000256" key="2">
    <source>
        <dbReference type="ARBA" id="ARBA00022603"/>
    </source>
</evidence>
<evidence type="ECO:0000313" key="8">
    <source>
        <dbReference type="Proteomes" id="UP000295325"/>
    </source>
</evidence>
<dbReference type="OrthoDB" id="9800801at2"/>
<evidence type="ECO:0000256" key="5">
    <source>
        <dbReference type="ARBA" id="ARBA00022747"/>
    </source>
</evidence>
<comment type="similarity">
    <text evidence="1">Belongs to the N(4)/N(6)-methyltransferase family.</text>
</comment>
<dbReference type="AlphaFoldDB" id="A0A4V3ESG6"/>
<protein>
    <submittedName>
        <fullName evidence="7">Site-specific DNA-methyltransferase (Adenine-specific)/adenine-specific DNA-methyltransferase</fullName>
    </submittedName>
</protein>
<comment type="caution">
    <text evidence="7">The sequence shown here is derived from an EMBL/GenBank/DDBJ whole genome shotgun (WGS) entry which is preliminary data.</text>
</comment>
<dbReference type="GO" id="GO:0003677">
    <property type="term" value="F:DNA binding"/>
    <property type="evidence" value="ECO:0007669"/>
    <property type="project" value="InterPro"/>
</dbReference>
<keyword evidence="2 7" id="KW-0489">Methyltransferase</keyword>
<name>A0A4V3ESG6_9CLOT</name>
<keyword evidence="5" id="KW-0680">Restriction system</keyword>
<dbReference type="RefSeq" id="WP_133628722.1">
    <property type="nucleotide sequence ID" value="NZ_SOAZ01000019.1"/>
</dbReference>
<evidence type="ECO:0000259" key="6">
    <source>
        <dbReference type="Pfam" id="PF01555"/>
    </source>
</evidence>
<dbReference type="GO" id="GO:0008170">
    <property type="term" value="F:N-methyltransferase activity"/>
    <property type="evidence" value="ECO:0007669"/>
    <property type="project" value="InterPro"/>
</dbReference>
<dbReference type="PRINTS" id="PR00506">
    <property type="entry name" value="D21N6MTFRASE"/>
</dbReference>
<dbReference type="EMBL" id="SOAZ01000019">
    <property type="protein sequence ID" value="TDT51282.1"/>
    <property type="molecule type" value="Genomic_DNA"/>
</dbReference>
<dbReference type="InterPro" id="IPR002052">
    <property type="entry name" value="DNA_methylase_N6_adenine_CS"/>
</dbReference>
<sequence>MPISLIDMLPKIAEDGRKEAQLILERLSKGKNLLLQTNEVVINPKDRKCENINKNEWYNRLIYGDNLLAMQALLAGDEENGLEPMRGKIDLIYIDPPFDSKADYRTKIKLFGGDLEQLPTIIEQFAYSDTWKDGTVSYLRMIYPRLVLIKELLSDQGSLYVHCDWHVGHYVKVLLDDIFGKENFRNEISWCYTGPSNVKTDFPRKHDNILRYVKGDNFIFNSTDIRIPYKELHTDKGKNAAIWGSVGKLQDEKIRQNYLERGKLPEDFWTDIGAGGHMPPSERLNYDTQKPEKLIERIIKASSNKNSIVADFFAGSGTTAAVAERLGRRWIACDIGKPACMIMRKRLIDQKAKTFLYQSIGDYQKEIFESTRVFRRIGDLSQVILKLYGARTFSQEQCPGKNLGWIEGTKELVMVDSPSKLTGHNSIKRAEKYKESFLGQKWDKVTILGWNFDFNIGRILMNYGANEIEVKIIPPDLLNKMKNEKSYQDLIKSGKIRFSSLQYLSIKPIIKQPTTTNDGKMMDKLTIELENYIILSPDALPLEDKDKENLQGIIAKDPLSIIEYWSIDTDYDGEIFKSTWQDYRENNGTKDGQLKVVKKAELLVDKKDGERKICVKAVDIFGFESIVLEVVK</sequence>
<organism evidence="7 8">
    <name type="scientific">Fonticella tunisiensis</name>
    <dbReference type="NCBI Taxonomy" id="1096341"/>
    <lineage>
        <taxon>Bacteria</taxon>
        <taxon>Bacillati</taxon>
        <taxon>Bacillota</taxon>
        <taxon>Clostridia</taxon>
        <taxon>Eubacteriales</taxon>
        <taxon>Clostridiaceae</taxon>
        <taxon>Fonticella</taxon>
    </lineage>
</organism>
<reference evidence="7 8" key="1">
    <citation type="submission" date="2019-03" db="EMBL/GenBank/DDBJ databases">
        <title>Genomic Encyclopedia of Type Strains, Phase IV (KMG-IV): sequencing the most valuable type-strain genomes for metagenomic binning, comparative biology and taxonomic classification.</title>
        <authorList>
            <person name="Goeker M."/>
        </authorList>
    </citation>
    <scope>NUCLEOTIDE SEQUENCE [LARGE SCALE GENOMIC DNA]</scope>
    <source>
        <strain evidence="7 8">DSM 24455</strain>
    </source>
</reference>
<dbReference type="GO" id="GO:0032259">
    <property type="term" value="P:methylation"/>
    <property type="evidence" value="ECO:0007669"/>
    <property type="project" value="UniProtKB-KW"/>
</dbReference>
<gene>
    <name evidence="7" type="ORF">EDD71_11912</name>
</gene>